<keyword evidence="5 10" id="KW-0432">Leucine biosynthesis</keyword>
<protein>
    <recommendedName>
        <fullName evidence="4 10">2-isopropylmalate synthase</fullName>
        <ecNumber evidence="4 10">2.3.3.13</ecNumber>
    </recommendedName>
    <alternativeName>
        <fullName evidence="10">Alpha-IPM synthase</fullName>
    </alternativeName>
    <alternativeName>
        <fullName evidence="10">Alpha-isopropylmalate synthase</fullName>
    </alternativeName>
</protein>
<dbReference type="InterPro" id="IPR000891">
    <property type="entry name" value="PYR_CT"/>
</dbReference>
<feature type="binding site" evidence="10">
    <location>
        <position position="311"/>
    </location>
    <ligand>
        <name>Mg(2+)</name>
        <dbReference type="ChEBI" id="CHEBI:18420"/>
    </ligand>
</feature>
<dbReference type="SUPFAM" id="SSF110921">
    <property type="entry name" value="2-isopropylmalate synthase LeuA, allosteric (dimerisation) domain"/>
    <property type="match status" value="1"/>
</dbReference>
<feature type="binding site" evidence="10">
    <location>
        <position position="277"/>
    </location>
    <ligand>
        <name>Mg(2+)</name>
        <dbReference type="ChEBI" id="CHEBI:18420"/>
    </ligand>
</feature>
<dbReference type="Proteomes" id="UP000660265">
    <property type="component" value="Unassembled WGS sequence"/>
</dbReference>
<proteinExistence type="inferred from homology"/>
<dbReference type="PANTHER" id="PTHR46911">
    <property type="match status" value="1"/>
</dbReference>
<evidence type="ECO:0000256" key="6">
    <source>
        <dbReference type="ARBA" id="ARBA00022605"/>
    </source>
</evidence>
<dbReference type="Gene3D" id="3.30.160.270">
    <property type="match status" value="1"/>
</dbReference>
<reference evidence="14" key="1">
    <citation type="journal article" date="2019" name="Int. J. Syst. Evol. Microbiol.">
        <title>The Global Catalogue of Microorganisms (GCM) 10K type strain sequencing project: providing services to taxonomists for standard genome sequencing and annotation.</title>
        <authorList>
            <consortium name="The Broad Institute Genomics Platform"/>
            <consortium name="The Broad Institute Genome Sequencing Center for Infectious Disease"/>
            <person name="Wu L."/>
            <person name="Ma J."/>
        </authorList>
    </citation>
    <scope>NUCLEOTIDE SEQUENCE [LARGE SCALE GENOMIC DNA]</scope>
    <source>
        <strain evidence="14">CGMCC 4.7275</strain>
    </source>
</reference>
<dbReference type="Pfam" id="PF00682">
    <property type="entry name" value="HMGL-like"/>
    <property type="match status" value="1"/>
</dbReference>
<evidence type="ECO:0000256" key="5">
    <source>
        <dbReference type="ARBA" id="ARBA00022430"/>
    </source>
</evidence>
<feature type="binding site" evidence="10">
    <location>
        <position position="275"/>
    </location>
    <ligand>
        <name>Mg(2+)</name>
        <dbReference type="ChEBI" id="CHEBI:18420"/>
    </ligand>
</feature>
<sequence length="598" mass="65777">MSERMSDPAVAGSAVGRPTPVTNATHTQKPSGMPIHKYGRYEAVDIPDRTWPDNRITQAPRWLSTDLRDGNQALIDPMSPARKREMFDLLVRMGYKEIEVGFPSSGETDFAFVRSIIEDGAIPEDVTISVLTQAREELIERTVQSLVGAHRATVHLYNATAPTFRRVVFRGTREQVRQIAVDGTRLVSEYAEKILGPETVFGYQYSPEIFTDTELDFALEVCEGVMDVWQPEEGREIILNLPATVERSTPSTHADRFEWMSRNLSRREHLCLSVHPHNDRGTAVAAAELAIMAGADRIEGCLFGQGERTGNVDLVTLGMNLFSQGVDPQIDFSQIDEIRRTSEYCNQMEIHPRHPYAGDLVYTAFSGSHQDAIKKGFDAMEADAAAQGRTVDDIEWAVPYLPIDPKDVGRSYEAVIRVNSQSGKGGIAYVLKNEHKLDLPRRMQIEFSRIIQAKTDSEGGEVTPGAIWSVFQDEYLPNAEEPGARWGRIQLRSGQTTTEKDGTDTLTVEAVVDGVETVLTGTGNGPISAFFAALAAVGVDARLLDYSEHTMSEGASAQAASYIECAIDGKVLWGIGIDANTTRASLKAVVSAVNRAPR</sequence>
<evidence type="ECO:0000256" key="3">
    <source>
        <dbReference type="ARBA" id="ARBA00009767"/>
    </source>
</evidence>
<feature type="region of interest" description="Disordered" evidence="11">
    <location>
        <begin position="1"/>
        <end position="36"/>
    </location>
</feature>
<comment type="subcellular location">
    <subcellularLocation>
        <location evidence="10">Cytoplasm</location>
    </subcellularLocation>
</comment>
<organism evidence="13 14">
    <name type="scientific">Streptomyces camponoticapitis</name>
    <dbReference type="NCBI Taxonomy" id="1616125"/>
    <lineage>
        <taxon>Bacteria</taxon>
        <taxon>Bacillati</taxon>
        <taxon>Actinomycetota</taxon>
        <taxon>Actinomycetes</taxon>
        <taxon>Kitasatosporales</taxon>
        <taxon>Streptomycetaceae</taxon>
        <taxon>Streptomyces</taxon>
    </lineage>
</organism>
<keyword evidence="7 10" id="KW-0808">Transferase</keyword>
<dbReference type="NCBIfam" id="NF002991">
    <property type="entry name" value="PRK03739.1"/>
    <property type="match status" value="1"/>
</dbReference>
<dbReference type="Pfam" id="PF08502">
    <property type="entry name" value="LeuA_dimer"/>
    <property type="match status" value="1"/>
</dbReference>
<dbReference type="InterPro" id="IPR039371">
    <property type="entry name" value="LeuA_N_DRE-TIM"/>
</dbReference>
<comment type="subunit">
    <text evidence="10">Homodimer.</text>
</comment>
<comment type="pathway">
    <text evidence="2 10">Amino-acid biosynthesis; L-leucine biosynthesis; L-leucine from 3-methyl-2-oxobutanoate: step 1/4.</text>
</comment>
<evidence type="ECO:0000256" key="7">
    <source>
        <dbReference type="ARBA" id="ARBA00022679"/>
    </source>
</evidence>
<evidence type="ECO:0000256" key="11">
    <source>
        <dbReference type="SAM" id="MobiDB-lite"/>
    </source>
</evidence>
<dbReference type="InterPro" id="IPR005668">
    <property type="entry name" value="IPM_Synthase"/>
</dbReference>
<comment type="catalytic activity">
    <reaction evidence="1 10">
        <text>3-methyl-2-oxobutanoate + acetyl-CoA + H2O = (2S)-2-isopropylmalate + CoA + H(+)</text>
        <dbReference type="Rhea" id="RHEA:21524"/>
        <dbReference type="ChEBI" id="CHEBI:1178"/>
        <dbReference type="ChEBI" id="CHEBI:11851"/>
        <dbReference type="ChEBI" id="CHEBI:15377"/>
        <dbReference type="ChEBI" id="CHEBI:15378"/>
        <dbReference type="ChEBI" id="CHEBI:57287"/>
        <dbReference type="ChEBI" id="CHEBI:57288"/>
        <dbReference type="EC" id="2.3.3.13"/>
    </reaction>
</comment>
<dbReference type="RefSeq" id="WP_229700902.1">
    <property type="nucleotide sequence ID" value="NZ_BMMV01000009.1"/>
</dbReference>
<evidence type="ECO:0000256" key="10">
    <source>
        <dbReference type="HAMAP-Rule" id="MF_00572"/>
    </source>
</evidence>
<dbReference type="PROSITE" id="PS00816">
    <property type="entry name" value="AIPM_HOMOCIT_SYNTH_2"/>
    <property type="match status" value="1"/>
</dbReference>
<evidence type="ECO:0000313" key="13">
    <source>
        <dbReference type="EMBL" id="GGJ99317.1"/>
    </source>
</evidence>
<keyword evidence="10" id="KW-0963">Cytoplasm</keyword>
<evidence type="ECO:0000256" key="1">
    <source>
        <dbReference type="ARBA" id="ARBA00000064"/>
    </source>
</evidence>
<dbReference type="HAMAP" id="MF_00572">
    <property type="entry name" value="LeuA_type2"/>
    <property type="match status" value="1"/>
</dbReference>
<keyword evidence="9 10" id="KW-0100">Branched-chain amino acid biosynthesis</keyword>
<keyword evidence="10" id="KW-0460">Magnesium</keyword>
<dbReference type="InterPro" id="IPR054692">
    <property type="entry name" value="LeuA-like_post-cat"/>
</dbReference>
<dbReference type="PANTHER" id="PTHR46911:SF1">
    <property type="entry name" value="2-ISOPROPYLMALATE SYNTHASE"/>
    <property type="match status" value="1"/>
</dbReference>
<comment type="function">
    <text evidence="10">Catalyzes the condensation of the acetyl group of acetyl-CoA with 3-methyl-2-oxobutanoate (2-ketoisovalerate) to form 3-carboxy-3-hydroxy-4-methylpentanoate (2-isopropylmalate).</text>
</comment>
<accession>A0ABQ2E9Z9</accession>
<dbReference type="SUPFAM" id="SSF51569">
    <property type="entry name" value="Aldolase"/>
    <property type="match status" value="1"/>
</dbReference>
<comment type="similarity">
    <text evidence="3 10">Belongs to the alpha-IPM synthase/homocitrate synthase family. LeuA type 2 subfamily.</text>
</comment>
<name>A0ABQ2E9Z9_9ACTN</name>
<evidence type="ECO:0000259" key="12">
    <source>
        <dbReference type="PROSITE" id="PS50991"/>
    </source>
</evidence>
<dbReference type="SUPFAM" id="SSF89000">
    <property type="entry name" value="post-HMGL domain-like"/>
    <property type="match status" value="1"/>
</dbReference>
<comment type="caution">
    <text evidence="13">The sequence shown here is derived from an EMBL/GenBank/DDBJ whole genome shotgun (WGS) entry which is preliminary data.</text>
</comment>
<keyword evidence="8 10" id="KW-0479">Metal-binding</keyword>
<evidence type="ECO:0000256" key="4">
    <source>
        <dbReference type="ARBA" id="ARBA00012973"/>
    </source>
</evidence>
<feature type="region of interest" description="Regulatory domain" evidence="10">
    <location>
        <begin position="478"/>
        <end position="598"/>
    </location>
</feature>
<evidence type="ECO:0000256" key="8">
    <source>
        <dbReference type="ARBA" id="ARBA00022723"/>
    </source>
</evidence>
<dbReference type="InterPro" id="IPR002034">
    <property type="entry name" value="AIPM/Hcit_synth_CS"/>
</dbReference>
<keyword evidence="6 10" id="KW-0028">Amino-acid biosynthesis</keyword>
<dbReference type="InterPro" id="IPR013709">
    <property type="entry name" value="2-isopropylmalate_synth_dimer"/>
</dbReference>
<dbReference type="EC" id="2.3.3.13" evidence="4 10"/>
<comment type="cofactor">
    <cofactor evidence="10">
        <name>Mg(2+)</name>
        <dbReference type="ChEBI" id="CHEBI:18420"/>
    </cofactor>
</comment>
<dbReference type="SMART" id="SM00917">
    <property type="entry name" value="LeuA_dimer"/>
    <property type="match status" value="1"/>
</dbReference>
<feature type="domain" description="Pyruvate carboxyltransferase" evidence="12">
    <location>
        <begin position="60"/>
        <end position="336"/>
    </location>
</feature>
<dbReference type="PROSITE" id="PS00815">
    <property type="entry name" value="AIPM_HOMOCIT_SYNTH_1"/>
    <property type="match status" value="1"/>
</dbReference>
<feature type="binding site" evidence="10">
    <location>
        <position position="69"/>
    </location>
    <ligand>
        <name>Mg(2+)</name>
        <dbReference type="ChEBI" id="CHEBI:18420"/>
    </ligand>
</feature>
<dbReference type="PROSITE" id="PS50991">
    <property type="entry name" value="PYR_CT"/>
    <property type="match status" value="1"/>
</dbReference>
<dbReference type="Gene3D" id="3.20.20.70">
    <property type="entry name" value="Aldolase class I"/>
    <property type="match status" value="1"/>
</dbReference>
<dbReference type="InterPro" id="IPR036230">
    <property type="entry name" value="LeuA_allosteric_dom_sf"/>
</dbReference>
<dbReference type="InterPro" id="IPR013785">
    <property type="entry name" value="Aldolase_TIM"/>
</dbReference>
<evidence type="ECO:0000256" key="2">
    <source>
        <dbReference type="ARBA" id="ARBA00004689"/>
    </source>
</evidence>
<dbReference type="Pfam" id="PF22615">
    <property type="entry name" value="IPMS_D2"/>
    <property type="match status" value="1"/>
</dbReference>
<dbReference type="EMBL" id="BMMV01000009">
    <property type="protein sequence ID" value="GGJ99317.1"/>
    <property type="molecule type" value="Genomic_DNA"/>
</dbReference>
<evidence type="ECO:0000256" key="9">
    <source>
        <dbReference type="ARBA" id="ARBA00023304"/>
    </source>
</evidence>
<keyword evidence="14" id="KW-1185">Reference proteome</keyword>
<dbReference type="NCBIfam" id="TIGR00970">
    <property type="entry name" value="leuA_yeast"/>
    <property type="match status" value="1"/>
</dbReference>
<evidence type="ECO:0000313" key="14">
    <source>
        <dbReference type="Proteomes" id="UP000660265"/>
    </source>
</evidence>
<dbReference type="CDD" id="cd07942">
    <property type="entry name" value="DRE_TIM_LeuA"/>
    <property type="match status" value="1"/>
</dbReference>
<feature type="compositionally biased region" description="Polar residues" evidence="11">
    <location>
        <begin position="20"/>
        <end position="30"/>
    </location>
</feature>
<gene>
    <name evidence="10 13" type="primary">leuA</name>
    <name evidence="13" type="ORF">GCM10011583_33540</name>
</gene>